<evidence type="ECO:0000256" key="4">
    <source>
        <dbReference type="ARBA" id="ARBA00023128"/>
    </source>
</evidence>
<comment type="similarity">
    <text evidence="6">Belongs to the NDUFAF6 family.</text>
</comment>
<evidence type="ECO:0000256" key="7">
    <source>
        <dbReference type="SAM" id="MobiDB-lite"/>
    </source>
</evidence>
<proteinExistence type="inferred from homology"/>
<dbReference type="EMBL" id="LT934123">
    <property type="protein sequence ID" value="VAI68250.1"/>
    <property type="molecule type" value="Genomic_DNA"/>
</dbReference>
<evidence type="ECO:0000313" key="8">
    <source>
        <dbReference type="EMBL" id="VAI68250.1"/>
    </source>
</evidence>
<dbReference type="GO" id="GO:0005743">
    <property type="term" value="C:mitochondrial inner membrane"/>
    <property type="evidence" value="ECO:0007669"/>
    <property type="project" value="UniProtKB-SubCell"/>
</dbReference>
<feature type="compositionally biased region" description="Low complexity" evidence="7">
    <location>
        <begin position="25"/>
        <end position="36"/>
    </location>
</feature>
<dbReference type="FunFam" id="1.10.600.10:FF:000022">
    <property type="entry name" value="NADH dehydrogenase complex assembly factor 6-like protein"/>
    <property type="match status" value="1"/>
</dbReference>
<evidence type="ECO:0000256" key="5">
    <source>
        <dbReference type="ARBA" id="ARBA00023136"/>
    </source>
</evidence>
<keyword evidence="2" id="KW-0999">Mitochondrion inner membrane</keyword>
<keyword evidence="4" id="KW-0496">Mitochondrion</keyword>
<evidence type="ECO:0008006" key="10">
    <source>
        <dbReference type="Google" id="ProtNLM"/>
    </source>
</evidence>
<keyword evidence="3" id="KW-0809">Transit peptide</keyword>
<dbReference type="InterPro" id="IPR008949">
    <property type="entry name" value="Isoprenoid_synthase_dom_sf"/>
</dbReference>
<protein>
    <recommendedName>
        <fullName evidence="10">Phytoene synthase</fullName>
    </recommendedName>
</protein>
<gene>
    <name evidence="8" type="ORF">TRITD_7Av1G001690</name>
</gene>
<dbReference type="OMA" id="MINAREQ"/>
<evidence type="ECO:0000256" key="6">
    <source>
        <dbReference type="ARBA" id="ARBA00038273"/>
    </source>
</evidence>
<dbReference type="Pfam" id="PF00494">
    <property type="entry name" value="SQS_PSY"/>
    <property type="match status" value="1"/>
</dbReference>
<evidence type="ECO:0000256" key="3">
    <source>
        <dbReference type="ARBA" id="ARBA00022946"/>
    </source>
</evidence>
<keyword evidence="5" id="KW-0472">Membrane</keyword>
<organism evidence="8 9">
    <name type="scientific">Triticum turgidum subsp. durum</name>
    <name type="common">Durum wheat</name>
    <name type="synonym">Triticum durum</name>
    <dbReference type="NCBI Taxonomy" id="4567"/>
    <lineage>
        <taxon>Eukaryota</taxon>
        <taxon>Viridiplantae</taxon>
        <taxon>Streptophyta</taxon>
        <taxon>Embryophyta</taxon>
        <taxon>Tracheophyta</taxon>
        <taxon>Spermatophyta</taxon>
        <taxon>Magnoliopsida</taxon>
        <taxon>Liliopsida</taxon>
        <taxon>Poales</taxon>
        <taxon>Poaceae</taxon>
        <taxon>BOP clade</taxon>
        <taxon>Pooideae</taxon>
        <taxon>Triticodae</taxon>
        <taxon>Triticeae</taxon>
        <taxon>Triticinae</taxon>
        <taxon>Triticum</taxon>
    </lineage>
</organism>
<evidence type="ECO:0000313" key="9">
    <source>
        <dbReference type="Proteomes" id="UP000324705"/>
    </source>
</evidence>
<comment type="subcellular location">
    <subcellularLocation>
        <location evidence="1">Mitochondrion inner membrane</location>
    </subcellularLocation>
</comment>
<name>A0A9R0YYX5_TRITD</name>
<evidence type="ECO:0000256" key="2">
    <source>
        <dbReference type="ARBA" id="ARBA00022792"/>
    </source>
</evidence>
<dbReference type="Gene3D" id="1.10.600.10">
    <property type="entry name" value="Farnesyl Diphosphate Synthase"/>
    <property type="match status" value="1"/>
</dbReference>
<dbReference type="Proteomes" id="UP000324705">
    <property type="component" value="Chromosome 7A"/>
</dbReference>
<dbReference type="GO" id="GO:0032981">
    <property type="term" value="P:mitochondrial respiratory chain complex I assembly"/>
    <property type="evidence" value="ECO:0007669"/>
    <property type="project" value="TreeGrafter"/>
</dbReference>
<dbReference type="GO" id="GO:0010287">
    <property type="term" value="C:plastoglobule"/>
    <property type="evidence" value="ECO:0007669"/>
    <property type="project" value="UniProtKB-ARBA"/>
</dbReference>
<accession>A0A9R0YYX5</accession>
<dbReference type="InterPro" id="IPR002060">
    <property type="entry name" value="Squ/phyt_synthse"/>
</dbReference>
<dbReference type="PANTHER" id="PTHR21181">
    <property type="match status" value="1"/>
</dbReference>
<sequence length="379" mass="41418">MGAGSGDKPSRVFQSRLRERNDILPSSSSSPSWDMPKSPEPLPFTDDDARLPPEALPGPFSSSSSGSMNLHTPGPDLMSGGTAASGSLRTALSHCVQQVRSYDYHNYLCLLHLPPAMRKAAFTFRAFNVETAKAMDVVSDPRKGLMRLLWWKDVVDKVCAGKKVEHPVALALSSVLSEQKVSKHWLKRSLEARINDGNRDEDAIPENVPELERYAEDTQSTILYMTLQAGGIQSTVADHAASHIGKASGLLLLLKALPHHVSKQGKIPYIPASVAEECGLLAREGGRTEVRMGDALPDAVFKVASVAEAHLQKARELAASVPAEAVPVLLPAVPAQVLLDSLRRREFNVFDSRLSSGVHGVSPLWYQLKLNWHAWRNKY</sequence>
<feature type="region of interest" description="Disordered" evidence="7">
    <location>
        <begin position="1"/>
        <end position="82"/>
    </location>
</feature>
<dbReference type="PANTHER" id="PTHR21181:SF13">
    <property type="entry name" value="NADH DEHYDROGENASE (UBIQUINONE) COMPLEX I, ASSEMBLY FACTOR 6"/>
    <property type="match status" value="1"/>
</dbReference>
<reference evidence="8 9" key="1">
    <citation type="submission" date="2017-09" db="EMBL/GenBank/DDBJ databases">
        <authorList>
            <consortium name="International Durum Wheat Genome Sequencing Consortium (IDWGSC)"/>
            <person name="Milanesi L."/>
        </authorList>
    </citation>
    <scope>NUCLEOTIDE SEQUENCE [LARGE SCALE GENOMIC DNA]</scope>
    <source>
        <strain evidence="9">cv. Svevo</strain>
    </source>
</reference>
<evidence type="ECO:0000256" key="1">
    <source>
        <dbReference type="ARBA" id="ARBA00004273"/>
    </source>
</evidence>
<dbReference type="Gramene" id="TRITD7Av1G001690.1">
    <property type="protein sequence ID" value="TRITD7Av1G001690.1"/>
    <property type="gene ID" value="TRITD7Av1G001690"/>
</dbReference>
<keyword evidence="9" id="KW-1185">Reference proteome</keyword>
<dbReference type="AlphaFoldDB" id="A0A9R0YYX5"/>
<dbReference type="SUPFAM" id="SSF48576">
    <property type="entry name" value="Terpenoid synthases"/>
    <property type="match status" value="1"/>
</dbReference>